<feature type="region of interest" description="Disordered" evidence="10">
    <location>
        <begin position="512"/>
        <end position="539"/>
    </location>
</feature>
<evidence type="ECO:0000256" key="10">
    <source>
        <dbReference type="SAM" id="MobiDB-lite"/>
    </source>
</evidence>
<evidence type="ECO:0000256" key="1">
    <source>
        <dbReference type="ARBA" id="ARBA00004162"/>
    </source>
</evidence>
<dbReference type="NCBIfam" id="TIGR03919">
    <property type="entry name" value="T7SS_EccB"/>
    <property type="match status" value="1"/>
</dbReference>
<dbReference type="InterPro" id="IPR044857">
    <property type="entry name" value="T7SS_EccB_R1"/>
</dbReference>
<proteinExistence type="inferred from homology"/>
<feature type="region of interest" description="Disordered" evidence="10">
    <location>
        <begin position="113"/>
        <end position="139"/>
    </location>
</feature>
<gene>
    <name evidence="12" type="ORF">GCM10011609_83210</name>
</gene>
<keyword evidence="5" id="KW-0547">Nucleotide-binding</keyword>
<evidence type="ECO:0000256" key="2">
    <source>
        <dbReference type="ARBA" id="ARBA00008149"/>
    </source>
</evidence>
<evidence type="ECO:0000256" key="5">
    <source>
        <dbReference type="ARBA" id="ARBA00022741"/>
    </source>
</evidence>
<evidence type="ECO:0000256" key="6">
    <source>
        <dbReference type="ARBA" id="ARBA00022801"/>
    </source>
</evidence>
<evidence type="ECO:0000256" key="9">
    <source>
        <dbReference type="ARBA" id="ARBA00023136"/>
    </source>
</evidence>
<reference evidence="13" key="1">
    <citation type="journal article" date="2019" name="Int. J. Syst. Evol. Microbiol.">
        <title>The Global Catalogue of Microorganisms (GCM) 10K type strain sequencing project: providing services to taxonomists for standard genome sequencing and annotation.</title>
        <authorList>
            <consortium name="The Broad Institute Genomics Platform"/>
            <consortium name="The Broad Institute Genome Sequencing Center for Infectious Disease"/>
            <person name="Wu L."/>
            <person name="Ma J."/>
        </authorList>
    </citation>
    <scope>NUCLEOTIDE SEQUENCE [LARGE SCALE GENOMIC DNA]</scope>
    <source>
        <strain evidence="13">CGMCC 4.7319</strain>
    </source>
</reference>
<dbReference type="PANTHER" id="PTHR40765:SF2">
    <property type="entry name" value="ESX-2 SECRETION SYSTEM ATPASE ECCB2"/>
    <property type="match status" value="1"/>
</dbReference>
<keyword evidence="9 11" id="KW-0472">Membrane</keyword>
<feature type="transmembrane region" description="Helical" evidence="11">
    <location>
        <begin position="43"/>
        <end position="64"/>
    </location>
</feature>
<evidence type="ECO:0000313" key="12">
    <source>
        <dbReference type="EMBL" id="GGN27685.1"/>
    </source>
</evidence>
<evidence type="ECO:0000256" key="7">
    <source>
        <dbReference type="ARBA" id="ARBA00022840"/>
    </source>
</evidence>
<protein>
    <submittedName>
        <fullName evidence="12">Type VII secretion protein EccB</fullName>
    </submittedName>
</protein>
<dbReference type="RefSeq" id="WP_189160363.1">
    <property type="nucleotide sequence ID" value="NZ_BMNC01000025.1"/>
</dbReference>
<dbReference type="Gene3D" id="3.30.2390.20">
    <property type="entry name" value="Type VII secretion system EccB, repeat 1 domain"/>
    <property type="match status" value="1"/>
</dbReference>
<evidence type="ECO:0000256" key="11">
    <source>
        <dbReference type="SAM" id="Phobius"/>
    </source>
</evidence>
<dbReference type="InterPro" id="IPR042485">
    <property type="entry name" value="T7SS_EccB_R3"/>
</dbReference>
<dbReference type="Pfam" id="PF05108">
    <property type="entry name" value="T7SS_ESX1_EccB"/>
    <property type="match status" value="1"/>
</dbReference>
<dbReference type="InterPro" id="IPR007795">
    <property type="entry name" value="T7SS_EccB"/>
</dbReference>
<keyword evidence="13" id="KW-1185">Reference proteome</keyword>
<evidence type="ECO:0000256" key="3">
    <source>
        <dbReference type="ARBA" id="ARBA00022475"/>
    </source>
</evidence>
<dbReference type="EMBL" id="BMNC01000025">
    <property type="protein sequence ID" value="GGN27685.1"/>
    <property type="molecule type" value="Genomic_DNA"/>
</dbReference>
<keyword evidence="4 11" id="KW-0812">Transmembrane</keyword>
<dbReference type="Proteomes" id="UP000597656">
    <property type="component" value="Unassembled WGS sequence"/>
</dbReference>
<keyword evidence="8 11" id="KW-1133">Transmembrane helix</keyword>
<evidence type="ECO:0000313" key="13">
    <source>
        <dbReference type="Proteomes" id="UP000597656"/>
    </source>
</evidence>
<feature type="compositionally biased region" description="Low complexity" evidence="10">
    <location>
        <begin position="126"/>
        <end position="139"/>
    </location>
</feature>
<comment type="subcellular location">
    <subcellularLocation>
        <location evidence="1">Cell membrane</location>
        <topology evidence="1">Single-pass membrane protein</topology>
    </subcellularLocation>
</comment>
<name>A0ABQ2IQY3_9PSEU</name>
<comment type="similarity">
    <text evidence="2">Belongs to the EccB family.</text>
</comment>
<accession>A0ABQ2IQY3</accession>
<sequence>MASTPTTKSQVQAYQFVLRRMQSALVRRDSVMLHDPMRNHSRATAVGVVLGVVGLIGFLVVGLFSPAPKLDNETQIAISKETGQVYVVDNSPRRLIPMTNLASARLLWLSRNSPDAQQGQGGGDAPAGTAGAPAEAAGGTPKLVSEKALANLPRGRLTGLPDAPDVLPKQDLRIDAQWSVCDTLQLDKFREDQAAENQIKTSVIAGVSGGNAELGGEAVLVQQRTGAKKSYLIYKTPQNLRDVSSSTVRAEVDLKNDKVVNALKLTGKKPRAISTALLNAIPEVAPLIAPVMPNQGKQATYVTETKVSIGEVVQVERQNGFESMVALEDGFQTVDETVGDLLRYAYSNNRAAIRLSPSAISNHRDPKKPLELTSYPEKIPATLEPNPNNVVLCLGWKAENVTADNRAEHTTVTIGSALPGPKDMTPAELGAPGAGGEIIDQFLMLPGKAAVVRASQGKNDFGTGPVQIVTGRGVRYGVPDAATAGALGLDGTFPPAPNQILSLLPMGPQLNKNEANRSYDSIPIPGKGAIKDPQAVQQK</sequence>
<evidence type="ECO:0000256" key="8">
    <source>
        <dbReference type="ARBA" id="ARBA00022989"/>
    </source>
</evidence>
<comment type="caution">
    <text evidence="12">The sequence shown here is derived from an EMBL/GenBank/DDBJ whole genome shotgun (WGS) entry which is preliminary data.</text>
</comment>
<keyword evidence="6" id="KW-0378">Hydrolase</keyword>
<evidence type="ECO:0000256" key="4">
    <source>
        <dbReference type="ARBA" id="ARBA00022692"/>
    </source>
</evidence>
<keyword evidence="7" id="KW-0067">ATP-binding</keyword>
<dbReference type="PANTHER" id="PTHR40765">
    <property type="entry name" value="ESX-2 SECRETION SYSTEM ATPASE ECCB2"/>
    <property type="match status" value="1"/>
</dbReference>
<dbReference type="Gene3D" id="2.40.50.910">
    <property type="entry name" value="Type VII secretion system EccB, repeat 3 domain"/>
    <property type="match status" value="1"/>
</dbReference>
<keyword evidence="3" id="KW-1003">Cell membrane</keyword>
<organism evidence="12 13">
    <name type="scientific">Lentzea pudingi</name>
    <dbReference type="NCBI Taxonomy" id="1789439"/>
    <lineage>
        <taxon>Bacteria</taxon>
        <taxon>Bacillati</taxon>
        <taxon>Actinomycetota</taxon>
        <taxon>Actinomycetes</taxon>
        <taxon>Pseudonocardiales</taxon>
        <taxon>Pseudonocardiaceae</taxon>
        <taxon>Lentzea</taxon>
    </lineage>
</organism>